<dbReference type="NCBIfam" id="TIGR01783">
    <property type="entry name" value="TonB-siderophor"/>
    <property type="match status" value="1"/>
</dbReference>
<dbReference type="GO" id="GO:0038023">
    <property type="term" value="F:signaling receptor activity"/>
    <property type="evidence" value="ECO:0007669"/>
    <property type="project" value="InterPro"/>
</dbReference>
<reference evidence="20 21" key="1">
    <citation type="submission" date="2020-07" db="EMBL/GenBank/DDBJ databases">
        <title>Complete genome sequence for Sandaracinobacter sp. M6.</title>
        <authorList>
            <person name="Tang Y."/>
            <person name="Liu Q."/>
            <person name="Guo Z."/>
            <person name="Lei P."/>
            <person name="Huang B."/>
        </authorList>
    </citation>
    <scope>NUCLEOTIDE SEQUENCE [LARGE SCALE GENOMIC DNA]</scope>
    <source>
        <strain evidence="20 21">M6</strain>
    </source>
</reference>
<dbReference type="InterPro" id="IPR039426">
    <property type="entry name" value="TonB-dep_rcpt-like"/>
</dbReference>
<dbReference type="KEGG" id="sand:H3309_00285"/>
<dbReference type="PANTHER" id="PTHR32552:SF82">
    <property type="entry name" value="FCUA PROTEIN"/>
    <property type="match status" value="1"/>
</dbReference>
<dbReference type="GO" id="GO:0015891">
    <property type="term" value="P:siderophore transport"/>
    <property type="evidence" value="ECO:0007669"/>
    <property type="project" value="InterPro"/>
</dbReference>
<keyword evidence="5" id="KW-0410">Iron transport</keyword>
<dbReference type="InterPro" id="IPR012910">
    <property type="entry name" value="Plug_dom"/>
</dbReference>
<accession>A0A7G5IHZ9</accession>
<evidence type="ECO:0000256" key="1">
    <source>
        <dbReference type="ARBA" id="ARBA00004571"/>
    </source>
</evidence>
<feature type="chain" id="PRO_5029010155" evidence="17">
    <location>
        <begin position="23"/>
        <end position="705"/>
    </location>
</feature>
<evidence type="ECO:0000256" key="17">
    <source>
        <dbReference type="SAM" id="SignalP"/>
    </source>
</evidence>
<dbReference type="PROSITE" id="PS01156">
    <property type="entry name" value="TONB_DEPENDENT_REC_2"/>
    <property type="match status" value="1"/>
</dbReference>
<feature type="domain" description="TonB-dependent receptor plug" evidence="19">
    <location>
        <begin position="58"/>
        <end position="157"/>
    </location>
</feature>
<dbReference type="AlphaFoldDB" id="A0A7G5IHZ9"/>
<keyword evidence="7 17" id="KW-0732">Signal</keyword>
<dbReference type="PROSITE" id="PS52016">
    <property type="entry name" value="TONB_DEPENDENT_REC_3"/>
    <property type="match status" value="1"/>
</dbReference>
<keyword evidence="4 14" id="KW-1134">Transmembrane beta strand</keyword>
<evidence type="ECO:0000256" key="11">
    <source>
        <dbReference type="ARBA" id="ARBA00023136"/>
    </source>
</evidence>
<dbReference type="Proteomes" id="UP000515292">
    <property type="component" value="Chromosome"/>
</dbReference>
<dbReference type="GO" id="GO:0015344">
    <property type="term" value="F:siderophore uptake transmembrane transporter activity"/>
    <property type="evidence" value="ECO:0007669"/>
    <property type="project" value="TreeGrafter"/>
</dbReference>
<dbReference type="InterPro" id="IPR010105">
    <property type="entry name" value="TonB_sidphr_rcpt"/>
</dbReference>
<evidence type="ECO:0000256" key="3">
    <source>
        <dbReference type="ARBA" id="ARBA00022448"/>
    </source>
</evidence>
<dbReference type="InterPro" id="IPR000531">
    <property type="entry name" value="Beta-barrel_TonB"/>
</dbReference>
<dbReference type="InterPro" id="IPR036942">
    <property type="entry name" value="Beta-barrel_TonB_sf"/>
</dbReference>
<keyword evidence="13 14" id="KW-0998">Cell outer membrane</keyword>
<sequence length="705" mass="74674">MVPLLRFGFSFAALALTIPALAAEVEDARLDDIIVTADRAAGFGASLVQVGTFRNARLIDVPLTVNVIPRALLDAQAASGLYDALRNTAGVTRSQLAGSTYDNIAIRGILVENRTSYRLNGALPVINLVDLPLENKARVEVLKGVGALYYGFAPPSGIINLTSKRPDTDLIAAEIRGNLHGGFGGAIDLSRRFGEGRFGLRVNAGADNVDPGIDNFGGHRWMASLAADAQLGDRVKLMLDIEHVAKDVTETPAIVLPAAVNGIIPLPAVPKPETNLGSQWQRYKAHATNALLRADIRLATDLALTLEGGQALTVRDRDFAQFGAFNAGTGEGVLQFFQTGDQRYRNRNLRGELAGAITTGALTHQLVLGVTQNWRFQNGRANQVSPAAPGPGAIAQNYFTPRAIPVIPVTATLGTAPLNVSDFGAYLFTRSDLSNGDRDVAQLLLGLRYSDYRSSARSAAGALTRYTSTAWTPSVGLVLKPAADISVYATYLQGLEEGGTAPANAANANEVLPPAKSEQYEAGVKANVLTGLVLQGAWFRVTRASAFTDPADRVFKLAGRARYQGFEGSASGEISPNLSLTASVQLLDASFITALNPAQLSRRPENTPKFTASLYGEWRPSALPGFAIGGGLFHVGNRAVNALNQAFIEGTTTYSASLRYRFGNGVTLQVAGDNLGNARYWSAAGNGLLGVGLPRTIKLSARASF</sequence>
<keyword evidence="10 16" id="KW-0798">TonB box</keyword>
<dbReference type="InterPro" id="IPR037066">
    <property type="entry name" value="Plug_dom_sf"/>
</dbReference>
<dbReference type="InterPro" id="IPR010917">
    <property type="entry name" value="TonB_rcpt_CS"/>
</dbReference>
<evidence type="ECO:0000256" key="4">
    <source>
        <dbReference type="ARBA" id="ARBA00022452"/>
    </source>
</evidence>
<evidence type="ECO:0000256" key="5">
    <source>
        <dbReference type="ARBA" id="ARBA00022496"/>
    </source>
</evidence>
<dbReference type="SUPFAM" id="SSF56935">
    <property type="entry name" value="Porins"/>
    <property type="match status" value="1"/>
</dbReference>
<dbReference type="RefSeq" id="WP_182296401.1">
    <property type="nucleotide sequence ID" value="NZ_CP059851.1"/>
</dbReference>
<keyword evidence="12 20" id="KW-0675">Receptor</keyword>
<keyword evidence="6 14" id="KW-0812">Transmembrane</keyword>
<keyword evidence="11 14" id="KW-0472">Membrane</keyword>
<evidence type="ECO:0000256" key="12">
    <source>
        <dbReference type="ARBA" id="ARBA00023170"/>
    </source>
</evidence>
<keyword evidence="21" id="KW-1185">Reference proteome</keyword>
<dbReference type="Gene3D" id="2.170.130.10">
    <property type="entry name" value="TonB-dependent receptor, plug domain"/>
    <property type="match status" value="1"/>
</dbReference>
<dbReference type="EMBL" id="CP059851">
    <property type="protein sequence ID" value="QMW22991.1"/>
    <property type="molecule type" value="Genomic_DNA"/>
</dbReference>
<evidence type="ECO:0000256" key="2">
    <source>
        <dbReference type="ARBA" id="ARBA00009810"/>
    </source>
</evidence>
<proteinExistence type="inferred from homology"/>
<evidence type="ECO:0000259" key="18">
    <source>
        <dbReference type="Pfam" id="PF00593"/>
    </source>
</evidence>
<protein>
    <submittedName>
        <fullName evidence="20">TonB-dependent siderophore receptor</fullName>
    </submittedName>
</protein>
<evidence type="ECO:0000256" key="8">
    <source>
        <dbReference type="ARBA" id="ARBA00023004"/>
    </source>
</evidence>
<feature type="short sequence motif" description="TonB C-terminal box" evidence="15">
    <location>
        <begin position="688"/>
        <end position="705"/>
    </location>
</feature>
<dbReference type="CDD" id="cd01347">
    <property type="entry name" value="ligand_gated_channel"/>
    <property type="match status" value="1"/>
</dbReference>
<evidence type="ECO:0000256" key="9">
    <source>
        <dbReference type="ARBA" id="ARBA00023065"/>
    </source>
</evidence>
<comment type="subcellular location">
    <subcellularLocation>
        <location evidence="1 14">Cell outer membrane</location>
        <topology evidence="1 14">Multi-pass membrane protein</topology>
    </subcellularLocation>
</comment>
<dbReference type="PANTHER" id="PTHR32552">
    <property type="entry name" value="FERRICHROME IRON RECEPTOR-RELATED"/>
    <property type="match status" value="1"/>
</dbReference>
<evidence type="ECO:0000313" key="21">
    <source>
        <dbReference type="Proteomes" id="UP000515292"/>
    </source>
</evidence>
<name>A0A7G5IHZ9_9SPHN</name>
<evidence type="ECO:0000256" key="6">
    <source>
        <dbReference type="ARBA" id="ARBA00022692"/>
    </source>
</evidence>
<feature type="domain" description="TonB-dependent receptor-like beta-barrel" evidence="18">
    <location>
        <begin position="279"/>
        <end position="675"/>
    </location>
</feature>
<evidence type="ECO:0000256" key="14">
    <source>
        <dbReference type="PROSITE-ProRule" id="PRU01360"/>
    </source>
</evidence>
<keyword evidence="8" id="KW-0408">Iron</keyword>
<dbReference type="GO" id="GO:0009279">
    <property type="term" value="C:cell outer membrane"/>
    <property type="evidence" value="ECO:0007669"/>
    <property type="project" value="UniProtKB-SubCell"/>
</dbReference>
<gene>
    <name evidence="20" type="ORF">H3309_00285</name>
</gene>
<keyword evidence="9" id="KW-0406">Ion transport</keyword>
<dbReference type="Gene3D" id="2.40.170.20">
    <property type="entry name" value="TonB-dependent receptor, beta-barrel domain"/>
    <property type="match status" value="1"/>
</dbReference>
<evidence type="ECO:0000256" key="15">
    <source>
        <dbReference type="PROSITE-ProRule" id="PRU10144"/>
    </source>
</evidence>
<evidence type="ECO:0000256" key="16">
    <source>
        <dbReference type="RuleBase" id="RU003357"/>
    </source>
</evidence>
<dbReference type="Pfam" id="PF07715">
    <property type="entry name" value="Plug"/>
    <property type="match status" value="1"/>
</dbReference>
<dbReference type="Pfam" id="PF00593">
    <property type="entry name" value="TonB_dep_Rec_b-barrel"/>
    <property type="match status" value="1"/>
</dbReference>
<evidence type="ECO:0000256" key="10">
    <source>
        <dbReference type="ARBA" id="ARBA00023077"/>
    </source>
</evidence>
<comment type="similarity">
    <text evidence="2 14 16">Belongs to the TonB-dependent receptor family.</text>
</comment>
<evidence type="ECO:0000256" key="13">
    <source>
        <dbReference type="ARBA" id="ARBA00023237"/>
    </source>
</evidence>
<evidence type="ECO:0000313" key="20">
    <source>
        <dbReference type="EMBL" id="QMW22991.1"/>
    </source>
</evidence>
<feature type="signal peptide" evidence="17">
    <location>
        <begin position="1"/>
        <end position="22"/>
    </location>
</feature>
<evidence type="ECO:0000256" key="7">
    <source>
        <dbReference type="ARBA" id="ARBA00022729"/>
    </source>
</evidence>
<organism evidence="20 21">
    <name type="scientific">Sandaracinobacteroides saxicola</name>
    <dbReference type="NCBI Taxonomy" id="2759707"/>
    <lineage>
        <taxon>Bacteria</taxon>
        <taxon>Pseudomonadati</taxon>
        <taxon>Pseudomonadota</taxon>
        <taxon>Alphaproteobacteria</taxon>
        <taxon>Sphingomonadales</taxon>
        <taxon>Sphingosinicellaceae</taxon>
        <taxon>Sandaracinobacteroides</taxon>
    </lineage>
</organism>
<evidence type="ECO:0000259" key="19">
    <source>
        <dbReference type="Pfam" id="PF07715"/>
    </source>
</evidence>
<keyword evidence="3 14" id="KW-0813">Transport</keyword>